<accession>A0A6H5GPJ8</accession>
<protein>
    <submittedName>
        <fullName evidence="2">Uncharacterized protein</fullName>
    </submittedName>
</protein>
<evidence type="ECO:0000313" key="2">
    <source>
        <dbReference type="EMBL" id="CAB0005402.1"/>
    </source>
</evidence>
<reference evidence="2 3" key="1">
    <citation type="submission" date="2020-02" db="EMBL/GenBank/DDBJ databases">
        <authorList>
            <person name="Ferguson B K."/>
        </authorList>
    </citation>
    <scope>NUCLEOTIDE SEQUENCE [LARGE SCALE GENOMIC DNA]</scope>
</reference>
<dbReference type="AlphaFoldDB" id="A0A6H5GPJ8"/>
<sequence length="180" mass="21167">MSTPSRSTYSVGCFSNVSLKIIGGHDSLKRILMLVLALEAMWTRTEIRKSEKKWSRWNENYVFTTSVADETLPFFIRRSSPRPDQFVYPVPVRQAAVSWDKERENDRGSRTVRRKKRDKFFSVQLSIVCPVLGSCLDVFDVFRRNRRVQGRQRRLLVKRKYVIERDSRNCTIARASERTT</sequence>
<name>A0A6H5GPJ8_9HEMI</name>
<keyword evidence="1" id="KW-0472">Membrane</keyword>
<keyword evidence="3" id="KW-1185">Reference proteome</keyword>
<keyword evidence="1" id="KW-1133">Transmembrane helix</keyword>
<keyword evidence="1" id="KW-0812">Transmembrane</keyword>
<dbReference type="EMBL" id="CADCXU010016360">
    <property type="protein sequence ID" value="CAB0005402.1"/>
    <property type="molecule type" value="Genomic_DNA"/>
</dbReference>
<evidence type="ECO:0000313" key="3">
    <source>
        <dbReference type="Proteomes" id="UP000479000"/>
    </source>
</evidence>
<evidence type="ECO:0000256" key="1">
    <source>
        <dbReference type="SAM" id="Phobius"/>
    </source>
</evidence>
<gene>
    <name evidence="2" type="ORF">NTEN_LOCUS10879</name>
</gene>
<proteinExistence type="predicted"/>
<feature type="transmembrane region" description="Helical" evidence="1">
    <location>
        <begin position="120"/>
        <end position="139"/>
    </location>
</feature>
<organism evidence="2 3">
    <name type="scientific">Nesidiocoris tenuis</name>
    <dbReference type="NCBI Taxonomy" id="355587"/>
    <lineage>
        <taxon>Eukaryota</taxon>
        <taxon>Metazoa</taxon>
        <taxon>Ecdysozoa</taxon>
        <taxon>Arthropoda</taxon>
        <taxon>Hexapoda</taxon>
        <taxon>Insecta</taxon>
        <taxon>Pterygota</taxon>
        <taxon>Neoptera</taxon>
        <taxon>Paraneoptera</taxon>
        <taxon>Hemiptera</taxon>
        <taxon>Heteroptera</taxon>
        <taxon>Panheteroptera</taxon>
        <taxon>Cimicomorpha</taxon>
        <taxon>Miridae</taxon>
        <taxon>Dicyphina</taxon>
        <taxon>Nesidiocoris</taxon>
    </lineage>
</organism>
<dbReference type="Proteomes" id="UP000479000">
    <property type="component" value="Unassembled WGS sequence"/>
</dbReference>